<dbReference type="GO" id="GO:1990610">
    <property type="term" value="F:acetolactate synthase regulator activity"/>
    <property type="evidence" value="ECO:0007669"/>
    <property type="project" value="UniProtKB-UniRule"/>
</dbReference>
<proteinExistence type="inferred from homology"/>
<dbReference type="EC" id="2.2.1.6" evidence="8"/>
<evidence type="ECO:0000313" key="10">
    <source>
        <dbReference type="EMBL" id="TPD57580.1"/>
    </source>
</evidence>
<evidence type="ECO:0000256" key="7">
    <source>
        <dbReference type="ARBA" id="ARBA00048670"/>
    </source>
</evidence>
<dbReference type="InterPro" id="IPR004789">
    <property type="entry name" value="Acetalactate_synth_ssu"/>
</dbReference>
<dbReference type="UniPathway" id="UPA00047">
    <property type="reaction ID" value="UER00055"/>
</dbReference>
<evidence type="ECO:0000256" key="1">
    <source>
        <dbReference type="ARBA" id="ARBA00004974"/>
    </source>
</evidence>
<comment type="caution">
    <text evidence="10">The sequence shown here is derived from an EMBL/GenBank/DDBJ whole genome shotgun (WGS) entry which is preliminary data.</text>
</comment>
<dbReference type="FunFam" id="3.30.70.260:FF:000001">
    <property type="entry name" value="Acetolactate synthase, small subunit"/>
    <property type="match status" value="1"/>
</dbReference>
<dbReference type="Pfam" id="PF10369">
    <property type="entry name" value="ALS_ss_C"/>
    <property type="match status" value="1"/>
</dbReference>
<dbReference type="GO" id="GO:0003984">
    <property type="term" value="F:acetolactate synthase activity"/>
    <property type="evidence" value="ECO:0007669"/>
    <property type="project" value="UniProtKB-UniRule"/>
</dbReference>
<dbReference type="PANTHER" id="PTHR30239:SF0">
    <property type="entry name" value="ACETOLACTATE SYNTHASE SMALL SUBUNIT 1, CHLOROPLASTIC"/>
    <property type="match status" value="1"/>
</dbReference>
<evidence type="ECO:0000256" key="8">
    <source>
        <dbReference type="RuleBase" id="RU368092"/>
    </source>
</evidence>
<comment type="subunit">
    <text evidence="4 8">Dimer of large and small chains.</text>
</comment>
<dbReference type="PANTHER" id="PTHR30239">
    <property type="entry name" value="ACETOLACTATE SYNTHASE SMALL SUBUNIT"/>
    <property type="match status" value="1"/>
</dbReference>
<dbReference type="PROSITE" id="PS51671">
    <property type="entry name" value="ACT"/>
    <property type="match status" value="1"/>
</dbReference>
<dbReference type="CDD" id="cd04878">
    <property type="entry name" value="ACT_AHAS"/>
    <property type="match status" value="1"/>
</dbReference>
<reference evidence="11" key="1">
    <citation type="submission" date="2019-06" db="EMBL/GenBank/DDBJ databases">
        <title>The complete genome of Emcibacter congregatus ZYLT.</title>
        <authorList>
            <person name="Zhao Z."/>
        </authorList>
    </citation>
    <scope>NUCLEOTIDE SEQUENCE [LARGE SCALE GENOMIC DNA]</scope>
    <source>
        <strain evidence="11">MCCC 1A06723</strain>
    </source>
</reference>
<dbReference type="SUPFAM" id="SSF55021">
    <property type="entry name" value="ACT-like"/>
    <property type="match status" value="2"/>
</dbReference>
<evidence type="ECO:0000259" key="9">
    <source>
        <dbReference type="PROSITE" id="PS51671"/>
    </source>
</evidence>
<dbReference type="Pfam" id="PF22629">
    <property type="entry name" value="ACT_AHAS_ss"/>
    <property type="match status" value="1"/>
</dbReference>
<comment type="catalytic activity">
    <reaction evidence="7 8">
        <text>2 pyruvate + H(+) = (2S)-2-acetolactate + CO2</text>
        <dbReference type="Rhea" id="RHEA:25249"/>
        <dbReference type="ChEBI" id="CHEBI:15361"/>
        <dbReference type="ChEBI" id="CHEBI:15378"/>
        <dbReference type="ChEBI" id="CHEBI:16526"/>
        <dbReference type="ChEBI" id="CHEBI:58476"/>
        <dbReference type="EC" id="2.2.1.6"/>
    </reaction>
</comment>
<comment type="function">
    <text evidence="8">Catalyzes the conversion of 2 pyruvate molecules into acetolactate in the first common step of the biosynthetic pathway of the branched-amino acids such as leucine, isoleucine, and valine.</text>
</comment>
<dbReference type="FunFam" id="3.30.70.1150:FF:000001">
    <property type="entry name" value="Acetolactate synthase small subunit"/>
    <property type="match status" value="1"/>
</dbReference>
<dbReference type="GO" id="GO:0009097">
    <property type="term" value="P:isoleucine biosynthetic process"/>
    <property type="evidence" value="ECO:0007669"/>
    <property type="project" value="UniProtKB-UniRule"/>
</dbReference>
<evidence type="ECO:0000313" key="11">
    <source>
        <dbReference type="Proteomes" id="UP000319148"/>
    </source>
</evidence>
<dbReference type="InterPro" id="IPR019455">
    <property type="entry name" value="Acetolactate_synth_ssu_C"/>
</dbReference>
<feature type="domain" description="ACT" evidence="9">
    <location>
        <begin position="13"/>
        <end position="88"/>
    </location>
</feature>
<dbReference type="OrthoDB" id="9787365at2"/>
<dbReference type="UniPathway" id="UPA00049">
    <property type="reaction ID" value="UER00059"/>
</dbReference>
<keyword evidence="5 8" id="KW-0028">Amino-acid biosynthesis</keyword>
<dbReference type="GO" id="GO:0005829">
    <property type="term" value="C:cytosol"/>
    <property type="evidence" value="ECO:0007669"/>
    <property type="project" value="TreeGrafter"/>
</dbReference>
<dbReference type="InterPro" id="IPR027271">
    <property type="entry name" value="Acetolactate_synth/TF_NikR_C"/>
</dbReference>
<dbReference type="NCBIfam" id="TIGR00119">
    <property type="entry name" value="acolac_sm"/>
    <property type="match status" value="1"/>
</dbReference>
<evidence type="ECO:0000256" key="4">
    <source>
        <dbReference type="ARBA" id="ARBA00011744"/>
    </source>
</evidence>
<dbReference type="InterPro" id="IPR045865">
    <property type="entry name" value="ACT-like_dom_sf"/>
</dbReference>
<dbReference type="RefSeq" id="WP_139941895.1">
    <property type="nucleotide sequence ID" value="NZ_JBHSYP010000005.1"/>
</dbReference>
<evidence type="ECO:0000256" key="6">
    <source>
        <dbReference type="ARBA" id="ARBA00023304"/>
    </source>
</evidence>
<dbReference type="Proteomes" id="UP000319148">
    <property type="component" value="Unassembled WGS sequence"/>
</dbReference>
<dbReference type="AlphaFoldDB" id="A0A501PB52"/>
<sequence length="172" mass="18802">MNAKTVEPVARHTISIIVDNEAGVLARVIGLFSGRGYNIEHLTVAPVDLEGNDSRITVVTAGTPMVIEQIKAQLERLVPVHKVGDLTLEGPSVERELALVKVHCEGSDRDEAQRVGDAFRARIVDSTRDSFIFEITGKSEKIKAFIELMDEFGLVEVVRTGVAALTRGREPL</sequence>
<dbReference type="GO" id="GO:0009099">
    <property type="term" value="P:L-valine biosynthetic process"/>
    <property type="evidence" value="ECO:0007669"/>
    <property type="project" value="UniProtKB-UniRule"/>
</dbReference>
<comment type="similarity">
    <text evidence="3 8">Belongs to the acetolactate synthase small subunit family.</text>
</comment>
<dbReference type="InterPro" id="IPR054480">
    <property type="entry name" value="AHAS_small-like_ACT"/>
</dbReference>
<accession>A0A501PB52</accession>
<evidence type="ECO:0000256" key="3">
    <source>
        <dbReference type="ARBA" id="ARBA00006341"/>
    </source>
</evidence>
<keyword evidence="6 8" id="KW-0100">Branched-chain amino acid biosynthesis</keyword>
<evidence type="ECO:0000256" key="2">
    <source>
        <dbReference type="ARBA" id="ARBA00005025"/>
    </source>
</evidence>
<evidence type="ECO:0000256" key="5">
    <source>
        <dbReference type="ARBA" id="ARBA00022605"/>
    </source>
</evidence>
<dbReference type="NCBIfam" id="NF008864">
    <property type="entry name" value="PRK11895.1"/>
    <property type="match status" value="1"/>
</dbReference>
<dbReference type="Gene3D" id="3.30.70.260">
    <property type="match status" value="1"/>
</dbReference>
<comment type="pathway">
    <text evidence="1 8">Amino-acid biosynthesis; L-isoleucine biosynthesis; L-isoleucine from 2-oxobutanoate: step 1/4.</text>
</comment>
<organism evidence="10 11">
    <name type="scientific">Emcibacter nanhaiensis</name>
    <dbReference type="NCBI Taxonomy" id="1505037"/>
    <lineage>
        <taxon>Bacteria</taxon>
        <taxon>Pseudomonadati</taxon>
        <taxon>Pseudomonadota</taxon>
        <taxon>Alphaproteobacteria</taxon>
        <taxon>Emcibacterales</taxon>
        <taxon>Emcibacteraceae</taxon>
        <taxon>Emcibacter</taxon>
    </lineage>
</organism>
<gene>
    <name evidence="10" type="primary">ilvN</name>
    <name evidence="10" type="ORF">FIV46_15820</name>
</gene>
<dbReference type="InterPro" id="IPR039557">
    <property type="entry name" value="AHAS_ACT"/>
</dbReference>
<name>A0A501PB52_9PROT</name>
<dbReference type="InterPro" id="IPR002912">
    <property type="entry name" value="ACT_dom"/>
</dbReference>
<keyword evidence="8 10" id="KW-0808">Transferase</keyword>
<dbReference type="Gene3D" id="3.30.70.1150">
    <property type="entry name" value="ACT-like. Chain A, domain 2"/>
    <property type="match status" value="1"/>
</dbReference>
<comment type="pathway">
    <text evidence="2 8">Amino-acid biosynthesis; L-valine biosynthesis; L-valine from pyruvate: step 1/4.</text>
</comment>
<dbReference type="EMBL" id="VFIY01000018">
    <property type="protein sequence ID" value="TPD57580.1"/>
    <property type="molecule type" value="Genomic_DNA"/>
</dbReference>
<keyword evidence="11" id="KW-1185">Reference proteome</keyword>
<protein>
    <recommendedName>
        <fullName evidence="8">Acetolactate synthase small subunit</fullName>
        <shortName evidence="8">AHAS</shortName>
        <shortName evidence="8">ALS</shortName>
        <ecNumber evidence="8">2.2.1.6</ecNumber>
    </recommendedName>
    <alternativeName>
        <fullName evidence="8">Acetohydroxy-acid synthase small subunit</fullName>
    </alternativeName>
</protein>